<gene>
    <name evidence="2" type="ORF">EVAR_85606_1</name>
</gene>
<dbReference type="EMBL" id="BGZK01000952">
    <property type="protein sequence ID" value="GBP66236.1"/>
    <property type="molecule type" value="Genomic_DNA"/>
</dbReference>
<evidence type="ECO:0000256" key="1">
    <source>
        <dbReference type="SAM" id="MobiDB-lite"/>
    </source>
</evidence>
<evidence type="ECO:0000313" key="3">
    <source>
        <dbReference type="Proteomes" id="UP000299102"/>
    </source>
</evidence>
<reference evidence="2 3" key="1">
    <citation type="journal article" date="2019" name="Commun. Biol.">
        <title>The bagworm genome reveals a unique fibroin gene that provides high tensile strength.</title>
        <authorList>
            <person name="Kono N."/>
            <person name="Nakamura H."/>
            <person name="Ohtoshi R."/>
            <person name="Tomita M."/>
            <person name="Numata K."/>
            <person name="Arakawa K."/>
        </authorList>
    </citation>
    <scope>NUCLEOTIDE SEQUENCE [LARGE SCALE GENOMIC DNA]</scope>
</reference>
<protein>
    <submittedName>
        <fullName evidence="2">Uncharacterized protein</fullName>
    </submittedName>
</protein>
<keyword evidence="3" id="KW-1185">Reference proteome</keyword>
<feature type="compositionally biased region" description="Basic residues" evidence="1">
    <location>
        <begin position="20"/>
        <end position="33"/>
    </location>
</feature>
<accession>A0A4C1XQM3</accession>
<feature type="compositionally biased region" description="Basic and acidic residues" evidence="1">
    <location>
        <begin position="1"/>
        <end position="10"/>
    </location>
</feature>
<proteinExistence type="predicted"/>
<dbReference type="Proteomes" id="UP000299102">
    <property type="component" value="Unassembled WGS sequence"/>
</dbReference>
<sequence>MKSENEELRRTTTTTDTAHRTRKWKWRRTNHIARRAEREGAERRPGTGCRNVTGPPLGGPMTWSRPPFAEGGLDVIDRCLRVKFKGRGLLYSRGRSMVETRNHSNVKRGI</sequence>
<organism evidence="2 3">
    <name type="scientific">Eumeta variegata</name>
    <name type="common">Bagworm moth</name>
    <name type="synonym">Eumeta japonica</name>
    <dbReference type="NCBI Taxonomy" id="151549"/>
    <lineage>
        <taxon>Eukaryota</taxon>
        <taxon>Metazoa</taxon>
        <taxon>Ecdysozoa</taxon>
        <taxon>Arthropoda</taxon>
        <taxon>Hexapoda</taxon>
        <taxon>Insecta</taxon>
        <taxon>Pterygota</taxon>
        <taxon>Neoptera</taxon>
        <taxon>Endopterygota</taxon>
        <taxon>Lepidoptera</taxon>
        <taxon>Glossata</taxon>
        <taxon>Ditrysia</taxon>
        <taxon>Tineoidea</taxon>
        <taxon>Psychidae</taxon>
        <taxon>Oiketicinae</taxon>
        <taxon>Eumeta</taxon>
    </lineage>
</organism>
<dbReference type="AlphaFoldDB" id="A0A4C1XQM3"/>
<feature type="region of interest" description="Disordered" evidence="1">
    <location>
        <begin position="1"/>
        <end position="65"/>
    </location>
</feature>
<name>A0A4C1XQM3_EUMVA</name>
<feature type="compositionally biased region" description="Basic and acidic residues" evidence="1">
    <location>
        <begin position="34"/>
        <end position="45"/>
    </location>
</feature>
<comment type="caution">
    <text evidence="2">The sequence shown here is derived from an EMBL/GenBank/DDBJ whole genome shotgun (WGS) entry which is preliminary data.</text>
</comment>
<evidence type="ECO:0000313" key="2">
    <source>
        <dbReference type="EMBL" id="GBP66236.1"/>
    </source>
</evidence>